<dbReference type="PANTHER" id="PTHR10285">
    <property type="entry name" value="URIDINE KINASE"/>
    <property type="match status" value="1"/>
</dbReference>
<dbReference type="SUPFAM" id="SSF52540">
    <property type="entry name" value="P-loop containing nucleoside triphosphate hydrolases"/>
    <property type="match status" value="1"/>
</dbReference>
<dbReference type="GO" id="GO:0005524">
    <property type="term" value="F:ATP binding"/>
    <property type="evidence" value="ECO:0007669"/>
    <property type="project" value="InterPro"/>
</dbReference>
<reference evidence="2" key="1">
    <citation type="journal article" date="2021" name="PeerJ">
        <title>Extensive microbial diversity within the chicken gut microbiome revealed by metagenomics and culture.</title>
        <authorList>
            <person name="Gilroy R."/>
            <person name="Ravi A."/>
            <person name="Getino M."/>
            <person name="Pursley I."/>
            <person name="Horton D.L."/>
            <person name="Alikhan N.F."/>
            <person name="Baker D."/>
            <person name="Gharbi K."/>
            <person name="Hall N."/>
            <person name="Watson M."/>
            <person name="Adriaenssens E.M."/>
            <person name="Foster-Nyarko E."/>
            <person name="Jarju S."/>
            <person name="Secka A."/>
            <person name="Antonio M."/>
            <person name="Oren A."/>
            <person name="Chaudhuri R.R."/>
            <person name="La Ragione R."/>
            <person name="Hildebrand F."/>
            <person name="Pallen M.J."/>
        </authorList>
    </citation>
    <scope>NUCLEOTIDE SEQUENCE</scope>
    <source>
        <strain evidence="2">CHK188-5543</strain>
    </source>
</reference>
<dbReference type="InterPro" id="IPR027417">
    <property type="entry name" value="P-loop_NTPase"/>
</dbReference>
<comment type="caution">
    <text evidence="2">The sequence shown here is derived from an EMBL/GenBank/DDBJ whole genome shotgun (WGS) entry which is preliminary data.</text>
</comment>
<dbReference type="InterPro" id="IPR006083">
    <property type="entry name" value="PRK/URK"/>
</dbReference>
<dbReference type="AlphaFoldDB" id="A0A9D2B6I6"/>
<organism evidence="2 3">
    <name type="scientific">Candidatus Anaerotruncus excrementipullorum</name>
    <dbReference type="NCBI Taxonomy" id="2838465"/>
    <lineage>
        <taxon>Bacteria</taxon>
        <taxon>Bacillati</taxon>
        <taxon>Bacillota</taxon>
        <taxon>Clostridia</taxon>
        <taxon>Eubacteriales</taxon>
        <taxon>Oscillospiraceae</taxon>
        <taxon>Anaerotruncus</taxon>
    </lineage>
</organism>
<evidence type="ECO:0000259" key="1">
    <source>
        <dbReference type="Pfam" id="PF00485"/>
    </source>
</evidence>
<name>A0A9D2B6I6_9FIRM</name>
<reference evidence="2" key="2">
    <citation type="submission" date="2021-04" db="EMBL/GenBank/DDBJ databases">
        <authorList>
            <person name="Gilroy R."/>
        </authorList>
    </citation>
    <scope>NUCLEOTIDE SEQUENCE</scope>
    <source>
        <strain evidence="2">CHK188-5543</strain>
    </source>
</reference>
<proteinExistence type="predicted"/>
<dbReference type="Gene3D" id="3.40.50.300">
    <property type="entry name" value="P-loop containing nucleotide triphosphate hydrolases"/>
    <property type="match status" value="1"/>
</dbReference>
<sequence length="325" mass="37630">MTKYLPQMEPVPAEEIAQDLLQRPQALIAREEARFRQEVEQTCDLILQDSIHMILLTGPSASGKTTTAKMIAAELARRGERVDRISLDNFYRPAAELPRWEDGYQNYESVEGLDIPCFQQFVESLFRQGRGLLPVFDFNAGQRRKKWVEVAFDRHTYLIFEGIHALNPQVTQSLAGHRTVKIYISVHSDFWDGDGQIRLGARDLRLCRRLLRDFYHRGTQAEGTMRMWDYVLRGEDLYIRPFRRYADVHINSTHTYEPFLYHDQLAQLLANTPDDSTYQEAFGRLEQAVEYFYGIPESWIPSSSLIQEFLPGPGKELPRATVPGQ</sequence>
<dbReference type="Proteomes" id="UP000886800">
    <property type="component" value="Unassembled WGS sequence"/>
</dbReference>
<dbReference type="Pfam" id="PF00485">
    <property type="entry name" value="PRK"/>
    <property type="match status" value="1"/>
</dbReference>
<feature type="domain" description="Phosphoribulokinase/uridine kinase" evidence="1">
    <location>
        <begin position="54"/>
        <end position="254"/>
    </location>
</feature>
<gene>
    <name evidence="2" type="ORF">H9736_01180</name>
</gene>
<accession>A0A9D2B6I6</accession>
<protein>
    <recommendedName>
        <fullName evidence="1">Phosphoribulokinase/uridine kinase domain-containing protein</fullName>
    </recommendedName>
</protein>
<evidence type="ECO:0000313" key="3">
    <source>
        <dbReference type="Proteomes" id="UP000886800"/>
    </source>
</evidence>
<dbReference type="GO" id="GO:0016301">
    <property type="term" value="F:kinase activity"/>
    <property type="evidence" value="ECO:0007669"/>
    <property type="project" value="InterPro"/>
</dbReference>
<evidence type="ECO:0000313" key="2">
    <source>
        <dbReference type="EMBL" id="HIX64841.1"/>
    </source>
</evidence>
<dbReference type="EMBL" id="DXES01000024">
    <property type="protein sequence ID" value="HIX64841.1"/>
    <property type="molecule type" value="Genomic_DNA"/>
</dbReference>